<keyword evidence="3" id="KW-1185">Reference proteome</keyword>
<accession>A0A9P8AE92</accession>
<dbReference type="AlphaFoldDB" id="A0A9P8AE92"/>
<feature type="region of interest" description="Disordered" evidence="1">
    <location>
        <begin position="178"/>
        <end position="201"/>
    </location>
</feature>
<proteinExistence type="predicted"/>
<organism evidence="2 3">
    <name type="scientific">Marasmius oreades</name>
    <name type="common">fairy-ring Marasmius</name>
    <dbReference type="NCBI Taxonomy" id="181124"/>
    <lineage>
        <taxon>Eukaryota</taxon>
        <taxon>Fungi</taxon>
        <taxon>Dikarya</taxon>
        <taxon>Basidiomycota</taxon>
        <taxon>Agaricomycotina</taxon>
        <taxon>Agaricomycetes</taxon>
        <taxon>Agaricomycetidae</taxon>
        <taxon>Agaricales</taxon>
        <taxon>Marasmiineae</taxon>
        <taxon>Marasmiaceae</taxon>
        <taxon>Marasmius</taxon>
    </lineage>
</organism>
<dbReference type="EMBL" id="CM032181">
    <property type="protein sequence ID" value="KAG7098397.1"/>
    <property type="molecule type" value="Genomic_DNA"/>
</dbReference>
<dbReference type="GeneID" id="66069432"/>
<evidence type="ECO:0000313" key="2">
    <source>
        <dbReference type="EMBL" id="KAG7098397.1"/>
    </source>
</evidence>
<sequence length="201" mass="22201">MIYNAAFGNYMLARSDLKTLEGRRNSRLHCNDLLHTLRELHPPSPAAHQHSICRTGVIQHLHPLPWLQPSPPTTDPVITTPVSPPSLPHPSFQTLSTALPPPEMHEVLSHHLINVDSQIMDSDNPHHSHVQDSSSPNRTSQLGTLNPLVTCNKVVHFPIPGLPSLKFLPLVKSHKGIQQHDHSSGRASLISSESYSDTFGQ</sequence>
<feature type="region of interest" description="Disordered" evidence="1">
    <location>
        <begin position="119"/>
        <end position="141"/>
    </location>
</feature>
<evidence type="ECO:0000256" key="1">
    <source>
        <dbReference type="SAM" id="MobiDB-lite"/>
    </source>
</evidence>
<evidence type="ECO:0000313" key="3">
    <source>
        <dbReference type="Proteomes" id="UP001049176"/>
    </source>
</evidence>
<dbReference type="RefSeq" id="XP_043014867.1">
    <property type="nucleotide sequence ID" value="XM_043146167.1"/>
</dbReference>
<reference evidence="2" key="1">
    <citation type="journal article" date="2021" name="Genome Biol. Evol.">
        <title>The assembled and annotated genome of the fairy-ring fungus Marasmius oreades.</title>
        <authorList>
            <person name="Hiltunen M."/>
            <person name="Ament-Velasquez S.L."/>
            <person name="Johannesson H."/>
        </authorList>
    </citation>
    <scope>NUCLEOTIDE SEQUENCE</scope>
    <source>
        <strain evidence="2">03SP1</strain>
    </source>
</reference>
<comment type="caution">
    <text evidence="2">The sequence shown here is derived from an EMBL/GenBank/DDBJ whole genome shotgun (WGS) entry which is preliminary data.</text>
</comment>
<gene>
    <name evidence="2" type="ORF">E1B28_000356</name>
</gene>
<name>A0A9P8AE92_9AGAR</name>
<dbReference type="KEGG" id="more:E1B28_000356"/>
<feature type="compositionally biased region" description="Polar residues" evidence="1">
    <location>
        <begin position="185"/>
        <end position="201"/>
    </location>
</feature>
<protein>
    <submittedName>
        <fullName evidence="2">Uncharacterized protein</fullName>
    </submittedName>
</protein>
<feature type="compositionally biased region" description="Polar residues" evidence="1">
    <location>
        <begin position="131"/>
        <end position="141"/>
    </location>
</feature>
<dbReference type="Proteomes" id="UP001049176">
    <property type="component" value="Chromosome 1"/>
</dbReference>